<organism evidence="2 3">
    <name type="scientific">Carpinus fangiana</name>
    <dbReference type="NCBI Taxonomy" id="176857"/>
    <lineage>
        <taxon>Eukaryota</taxon>
        <taxon>Viridiplantae</taxon>
        <taxon>Streptophyta</taxon>
        <taxon>Embryophyta</taxon>
        <taxon>Tracheophyta</taxon>
        <taxon>Spermatophyta</taxon>
        <taxon>Magnoliopsida</taxon>
        <taxon>eudicotyledons</taxon>
        <taxon>Gunneridae</taxon>
        <taxon>Pentapetalae</taxon>
        <taxon>rosids</taxon>
        <taxon>fabids</taxon>
        <taxon>Fagales</taxon>
        <taxon>Betulaceae</taxon>
        <taxon>Carpinus</taxon>
    </lineage>
</organism>
<dbReference type="EMBL" id="CM017321">
    <property type="protein sequence ID" value="KAE7998066.1"/>
    <property type="molecule type" value="Genomic_DNA"/>
</dbReference>
<feature type="region of interest" description="Disordered" evidence="1">
    <location>
        <begin position="63"/>
        <end position="96"/>
    </location>
</feature>
<accession>A0A5N6QFI0</accession>
<dbReference type="AlphaFoldDB" id="A0A5N6QFI0"/>
<name>A0A5N6QFI0_9ROSI</name>
<keyword evidence="3" id="KW-1185">Reference proteome</keyword>
<protein>
    <submittedName>
        <fullName evidence="2">Uncharacterized protein</fullName>
    </submittedName>
</protein>
<gene>
    <name evidence="2" type="ORF">FH972_002644</name>
</gene>
<evidence type="ECO:0000256" key="1">
    <source>
        <dbReference type="SAM" id="MobiDB-lite"/>
    </source>
</evidence>
<evidence type="ECO:0000313" key="2">
    <source>
        <dbReference type="EMBL" id="KAE7998066.1"/>
    </source>
</evidence>
<sequence>MEDRLAQQMDAMSAALIEQFAAQMVAYEARFCLLEGSTVVSSEPEVTTERAVRDLGSPACHIVGSSADSTQDDDQNEARCLTPVGQKSRLSKTTMG</sequence>
<evidence type="ECO:0000313" key="3">
    <source>
        <dbReference type="Proteomes" id="UP000327013"/>
    </source>
</evidence>
<dbReference type="Proteomes" id="UP000327013">
    <property type="component" value="Chromosome 1"/>
</dbReference>
<proteinExistence type="predicted"/>
<reference evidence="2 3" key="1">
    <citation type="submission" date="2019-06" db="EMBL/GenBank/DDBJ databases">
        <title>A chromosomal-level reference genome of Carpinus fangiana (Coryloideae, Betulaceae).</title>
        <authorList>
            <person name="Yang X."/>
            <person name="Wang Z."/>
            <person name="Zhang L."/>
            <person name="Hao G."/>
            <person name="Liu J."/>
            <person name="Yang Y."/>
        </authorList>
    </citation>
    <scope>NUCLEOTIDE SEQUENCE [LARGE SCALE GENOMIC DNA]</scope>
    <source>
        <strain evidence="2">Cfa_2016G</strain>
        <tissue evidence="2">Leaf</tissue>
    </source>
</reference>